<comment type="caution">
    <text evidence="5">The sequence shown here is derived from an EMBL/GenBank/DDBJ whole genome shotgun (WGS) entry which is preliminary data.</text>
</comment>
<evidence type="ECO:0000256" key="2">
    <source>
        <dbReference type="ARBA" id="ARBA00023002"/>
    </source>
</evidence>
<dbReference type="Gene3D" id="3.40.50.970">
    <property type="match status" value="1"/>
</dbReference>
<comment type="cofactor">
    <cofactor evidence="1">
        <name>thiamine diphosphate</name>
        <dbReference type="ChEBI" id="CHEBI:58937"/>
    </cofactor>
</comment>
<dbReference type="RefSeq" id="WP_318598625.1">
    <property type="nucleotide sequence ID" value="NZ_JAWSTH010000050.1"/>
</dbReference>
<dbReference type="SMART" id="SM00861">
    <property type="entry name" value="Transket_pyr"/>
    <property type="match status" value="1"/>
</dbReference>
<dbReference type="InterPro" id="IPR033248">
    <property type="entry name" value="Transketolase_C"/>
</dbReference>
<keyword evidence="2" id="KW-0560">Oxidoreductase</keyword>
<dbReference type="PANTHER" id="PTHR43257">
    <property type="entry name" value="PYRUVATE DEHYDROGENASE E1 COMPONENT BETA SUBUNIT"/>
    <property type="match status" value="1"/>
</dbReference>
<evidence type="ECO:0000313" key="5">
    <source>
        <dbReference type="EMBL" id="MDW5596243.1"/>
    </source>
</evidence>
<dbReference type="EMBL" id="JAWSTH010000050">
    <property type="protein sequence ID" value="MDW5596243.1"/>
    <property type="molecule type" value="Genomic_DNA"/>
</dbReference>
<sequence>MPELNYVSAVNAALHRAMDEFPEAIAFGEDFAIPGGVFTASKGLRDRFGERVFDTPISEAAILGGAIGAAVRGRRPIVEIMWVDFFLVALDQIVNQAANVRYVSQGELTAPLTVRTQQGVLAGSCAQHSQSLEAIFAHVPGLIVGLPATPQDAYDMLLSAIAADDPAVVIEHRSLYFGPRAPVSVDGPIEPVGGARVRRAGEDVTLVTWGAMLGAAVSAAEQLADEGVSVELIDARWLAPFDTATVTASVEKTGRLVIAHEANVSGGFGAEVAARIANEALWSLEAPIVRVGLPDSRIPAAPVLQRALVPGAEQIAAALRETVAVPA</sequence>
<dbReference type="PANTHER" id="PTHR43257:SF2">
    <property type="entry name" value="PYRUVATE DEHYDROGENASE E1 COMPONENT SUBUNIT BETA"/>
    <property type="match status" value="1"/>
</dbReference>
<feature type="domain" description="Transketolase-like pyrimidine-binding" evidence="4">
    <location>
        <begin position="4"/>
        <end position="178"/>
    </location>
</feature>
<organism evidence="5 6">
    <name type="scientific">Conexibacter stalactiti</name>
    <dbReference type="NCBI Taxonomy" id="1940611"/>
    <lineage>
        <taxon>Bacteria</taxon>
        <taxon>Bacillati</taxon>
        <taxon>Actinomycetota</taxon>
        <taxon>Thermoleophilia</taxon>
        <taxon>Solirubrobacterales</taxon>
        <taxon>Conexibacteraceae</taxon>
        <taxon>Conexibacter</taxon>
    </lineage>
</organism>
<dbReference type="InterPro" id="IPR005475">
    <property type="entry name" value="Transketolase-like_Pyr-bd"/>
</dbReference>
<keyword evidence="6" id="KW-1185">Reference proteome</keyword>
<evidence type="ECO:0000259" key="4">
    <source>
        <dbReference type="SMART" id="SM00861"/>
    </source>
</evidence>
<protein>
    <submittedName>
        <fullName evidence="5">Transketolase C-terminal domain-containing protein</fullName>
    </submittedName>
</protein>
<proteinExistence type="predicted"/>
<evidence type="ECO:0000256" key="3">
    <source>
        <dbReference type="ARBA" id="ARBA00023052"/>
    </source>
</evidence>
<dbReference type="Gene3D" id="3.40.50.920">
    <property type="match status" value="1"/>
</dbReference>
<evidence type="ECO:0000256" key="1">
    <source>
        <dbReference type="ARBA" id="ARBA00001964"/>
    </source>
</evidence>
<dbReference type="InterPro" id="IPR029061">
    <property type="entry name" value="THDP-binding"/>
</dbReference>
<dbReference type="CDD" id="cd07036">
    <property type="entry name" value="TPP_PYR_E1-PDHc-beta_like"/>
    <property type="match status" value="1"/>
</dbReference>
<gene>
    <name evidence="5" type="ORF">R7226_17980</name>
</gene>
<keyword evidence="3" id="KW-0786">Thiamine pyrophosphate</keyword>
<dbReference type="Proteomes" id="UP001284601">
    <property type="component" value="Unassembled WGS sequence"/>
</dbReference>
<reference evidence="6" key="1">
    <citation type="submission" date="2023-07" db="EMBL/GenBank/DDBJ databases">
        <title>Conexibacter stalactiti sp. nov., isolated from stalactites in a lava cave and emended description of the genus Conexibacter.</title>
        <authorList>
            <person name="Lee S.D."/>
        </authorList>
    </citation>
    <scope>NUCLEOTIDE SEQUENCE [LARGE SCALE GENOMIC DNA]</scope>
    <source>
        <strain evidence="6">KCTC 39840</strain>
    </source>
</reference>
<accession>A0ABU4HSE7</accession>
<name>A0ABU4HSE7_9ACTN</name>
<dbReference type="Pfam" id="PF02779">
    <property type="entry name" value="Transket_pyr"/>
    <property type="match status" value="1"/>
</dbReference>
<evidence type="ECO:0000313" key="6">
    <source>
        <dbReference type="Proteomes" id="UP001284601"/>
    </source>
</evidence>
<dbReference type="InterPro" id="IPR009014">
    <property type="entry name" value="Transketo_C/PFOR_II"/>
</dbReference>
<dbReference type="SUPFAM" id="SSF52518">
    <property type="entry name" value="Thiamin diphosphate-binding fold (THDP-binding)"/>
    <property type="match status" value="1"/>
</dbReference>
<dbReference type="SUPFAM" id="SSF52922">
    <property type="entry name" value="TK C-terminal domain-like"/>
    <property type="match status" value="1"/>
</dbReference>
<dbReference type="Pfam" id="PF02780">
    <property type="entry name" value="Transketolase_C"/>
    <property type="match status" value="1"/>
</dbReference>